<gene>
    <name evidence="1" type="ORF">GON04_15730</name>
</gene>
<proteinExistence type="predicted"/>
<comment type="caution">
    <text evidence="1">The sequence shown here is derived from an EMBL/GenBank/DDBJ whole genome shotgun (WGS) entry which is preliminary data.</text>
</comment>
<organism evidence="1 2">
    <name type="scientific">Ramlibacter pinisoli</name>
    <dbReference type="NCBI Taxonomy" id="2682844"/>
    <lineage>
        <taxon>Bacteria</taxon>
        <taxon>Pseudomonadati</taxon>
        <taxon>Pseudomonadota</taxon>
        <taxon>Betaproteobacteria</taxon>
        <taxon>Burkholderiales</taxon>
        <taxon>Comamonadaceae</taxon>
        <taxon>Ramlibacter</taxon>
    </lineage>
</organism>
<sequence length="73" mass="8026">MKATALRAVHKLSTTDILQLPNDSQLYRVVSLEKLLGGRWKVSLRSMEAKADVMIVRSGTDHVFVVPGGALLH</sequence>
<reference evidence="1 2" key="1">
    <citation type="submission" date="2019-12" db="EMBL/GenBank/DDBJ databases">
        <authorList>
            <person name="Huq M.A."/>
        </authorList>
    </citation>
    <scope>NUCLEOTIDE SEQUENCE [LARGE SCALE GENOMIC DNA]</scope>
    <source>
        <strain evidence="1 2">MAH-25</strain>
    </source>
</reference>
<keyword evidence="2" id="KW-1185">Reference proteome</keyword>
<dbReference type="AlphaFoldDB" id="A0A6N8IXZ8"/>
<accession>A0A6N8IXZ8</accession>
<dbReference type="Proteomes" id="UP000469385">
    <property type="component" value="Unassembled WGS sequence"/>
</dbReference>
<evidence type="ECO:0000313" key="1">
    <source>
        <dbReference type="EMBL" id="MVQ30910.1"/>
    </source>
</evidence>
<evidence type="ECO:0000313" key="2">
    <source>
        <dbReference type="Proteomes" id="UP000469385"/>
    </source>
</evidence>
<name>A0A6N8IXZ8_9BURK</name>
<dbReference type="EMBL" id="WSEL01000009">
    <property type="protein sequence ID" value="MVQ30910.1"/>
    <property type="molecule type" value="Genomic_DNA"/>
</dbReference>
<dbReference type="RefSeq" id="WP_157399013.1">
    <property type="nucleotide sequence ID" value="NZ_WSEL01000009.1"/>
</dbReference>
<protein>
    <submittedName>
        <fullName evidence="1">Uncharacterized protein</fullName>
    </submittedName>
</protein>